<sequence>MNCCHLEIYLIFGVSFQPSSLPPSVDMGKMTLRCGFLTPEVCFPTSMCRSYVLGFAELAEGLLAAEGLRDMTSGRSVAQHWLAVAAKFW</sequence>
<keyword evidence="2" id="KW-1185">Reference proteome</keyword>
<proteinExistence type="predicted"/>
<reference evidence="1" key="1">
    <citation type="submission" date="2023-05" db="EMBL/GenBank/DDBJ databases">
        <title>Nepenthes gracilis genome sequencing.</title>
        <authorList>
            <person name="Fukushima K."/>
        </authorList>
    </citation>
    <scope>NUCLEOTIDE SEQUENCE</scope>
    <source>
        <strain evidence="1">SING2019-196</strain>
    </source>
</reference>
<comment type="caution">
    <text evidence="1">The sequence shown here is derived from an EMBL/GenBank/DDBJ whole genome shotgun (WGS) entry which is preliminary data.</text>
</comment>
<evidence type="ECO:0000313" key="1">
    <source>
        <dbReference type="EMBL" id="GMH08062.1"/>
    </source>
</evidence>
<dbReference type="Proteomes" id="UP001279734">
    <property type="component" value="Unassembled WGS sequence"/>
</dbReference>
<evidence type="ECO:0000313" key="2">
    <source>
        <dbReference type="Proteomes" id="UP001279734"/>
    </source>
</evidence>
<dbReference type="AlphaFoldDB" id="A0AAD3SBK4"/>
<name>A0AAD3SBK4_NEPGR</name>
<dbReference type="EMBL" id="BSYO01000008">
    <property type="protein sequence ID" value="GMH08062.1"/>
    <property type="molecule type" value="Genomic_DNA"/>
</dbReference>
<accession>A0AAD3SBK4</accession>
<protein>
    <submittedName>
        <fullName evidence="1">Uncharacterized protein</fullName>
    </submittedName>
</protein>
<organism evidence="1 2">
    <name type="scientific">Nepenthes gracilis</name>
    <name type="common">Slender pitcher plant</name>
    <dbReference type="NCBI Taxonomy" id="150966"/>
    <lineage>
        <taxon>Eukaryota</taxon>
        <taxon>Viridiplantae</taxon>
        <taxon>Streptophyta</taxon>
        <taxon>Embryophyta</taxon>
        <taxon>Tracheophyta</taxon>
        <taxon>Spermatophyta</taxon>
        <taxon>Magnoliopsida</taxon>
        <taxon>eudicotyledons</taxon>
        <taxon>Gunneridae</taxon>
        <taxon>Pentapetalae</taxon>
        <taxon>Caryophyllales</taxon>
        <taxon>Nepenthaceae</taxon>
        <taxon>Nepenthes</taxon>
    </lineage>
</organism>
<gene>
    <name evidence="1" type="ORF">Nepgr_009902</name>
</gene>